<feature type="compositionally biased region" description="Pro residues" evidence="1">
    <location>
        <begin position="150"/>
        <end position="162"/>
    </location>
</feature>
<organism evidence="2 3">
    <name type="scientific">Sphingobium fluviale</name>
    <dbReference type="NCBI Taxonomy" id="2506423"/>
    <lineage>
        <taxon>Bacteria</taxon>
        <taxon>Pseudomonadati</taxon>
        <taxon>Pseudomonadota</taxon>
        <taxon>Alphaproteobacteria</taxon>
        <taxon>Sphingomonadales</taxon>
        <taxon>Sphingomonadaceae</taxon>
        <taxon>Sphingobium</taxon>
    </lineage>
</organism>
<evidence type="ECO:0000313" key="2">
    <source>
        <dbReference type="EMBL" id="RXR28270.1"/>
    </source>
</evidence>
<dbReference type="AlphaFoldDB" id="A0A4Q1KGE2"/>
<reference evidence="3" key="1">
    <citation type="submission" date="2019-01" db="EMBL/GenBank/DDBJ databases">
        <title>Cytophagaceae bacterium strain CAR-16.</title>
        <authorList>
            <person name="Chen W.-M."/>
        </authorList>
    </citation>
    <scope>NUCLEOTIDE SEQUENCE [LARGE SCALE GENOMIC DNA]</scope>
    <source>
        <strain evidence="3">CHR27</strain>
    </source>
</reference>
<comment type="caution">
    <text evidence="2">The sequence shown here is derived from an EMBL/GenBank/DDBJ whole genome shotgun (WGS) entry which is preliminary data.</text>
</comment>
<proteinExistence type="predicted"/>
<protein>
    <submittedName>
        <fullName evidence="2">Plasmid mobilization relaxosome protein MobC</fullName>
    </submittedName>
</protein>
<evidence type="ECO:0000313" key="3">
    <source>
        <dbReference type="Proteomes" id="UP000290958"/>
    </source>
</evidence>
<name>A0A4Q1KGE2_9SPHN</name>
<accession>A0A4Q1KGE2</accession>
<keyword evidence="3" id="KW-1185">Reference proteome</keyword>
<dbReference type="RefSeq" id="WP_129404630.1">
    <property type="nucleotide sequence ID" value="NZ_SBKP01000010.1"/>
</dbReference>
<dbReference type="OrthoDB" id="7867340at2"/>
<feature type="region of interest" description="Disordered" evidence="1">
    <location>
        <begin position="1"/>
        <end position="24"/>
    </location>
</feature>
<dbReference type="InterPro" id="IPR053842">
    <property type="entry name" value="NikA-like"/>
</dbReference>
<sequence>MRLSDSGSEHSPSGRRKSERRQRTATIYARVTPDEKSAFLARADRAGMAAAAFARAVLIGEAGPRAQRRTPADSAALRQILGHLGKTGSNLNQIARYLHTGGEPETVLPDLREALADFAYIRSLIYDALGKEPDSAPAATSPLASASAPAPIPAPTPAPAPAAPEAIPPAGLSKFIPPPKP</sequence>
<feature type="region of interest" description="Disordered" evidence="1">
    <location>
        <begin position="133"/>
        <end position="181"/>
    </location>
</feature>
<dbReference type="Proteomes" id="UP000290958">
    <property type="component" value="Unassembled WGS sequence"/>
</dbReference>
<dbReference type="EMBL" id="SBKP01000010">
    <property type="protein sequence ID" value="RXR28270.1"/>
    <property type="molecule type" value="Genomic_DNA"/>
</dbReference>
<feature type="compositionally biased region" description="Polar residues" evidence="1">
    <location>
        <begin position="1"/>
        <end position="11"/>
    </location>
</feature>
<dbReference type="Pfam" id="PF21983">
    <property type="entry name" value="NikA-like"/>
    <property type="match status" value="1"/>
</dbReference>
<evidence type="ECO:0000256" key="1">
    <source>
        <dbReference type="SAM" id="MobiDB-lite"/>
    </source>
</evidence>
<gene>
    <name evidence="2" type="primary">mobC</name>
    <name evidence="2" type="ORF">EQG66_11010</name>
</gene>
<feature type="compositionally biased region" description="Low complexity" evidence="1">
    <location>
        <begin position="135"/>
        <end position="149"/>
    </location>
</feature>